<evidence type="ECO:0000256" key="1">
    <source>
        <dbReference type="SAM" id="MobiDB-lite"/>
    </source>
</evidence>
<evidence type="ECO:0000313" key="3">
    <source>
        <dbReference type="Proteomes" id="UP000326757"/>
    </source>
</evidence>
<comment type="caution">
    <text evidence="2">The sequence shown here is derived from an EMBL/GenBank/DDBJ whole genome shotgun (WGS) entry which is preliminary data.</text>
</comment>
<accession>A0A5N6JZR1</accession>
<feature type="region of interest" description="Disordered" evidence="1">
    <location>
        <begin position="49"/>
        <end position="114"/>
    </location>
</feature>
<evidence type="ECO:0000313" key="2">
    <source>
        <dbReference type="EMBL" id="KAB8295013.1"/>
    </source>
</evidence>
<dbReference type="AlphaFoldDB" id="A0A5N6JZR1"/>
<keyword evidence="3" id="KW-1185">Reference proteome</keyword>
<feature type="compositionally biased region" description="Polar residues" evidence="1">
    <location>
        <begin position="76"/>
        <end position="97"/>
    </location>
</feature>
<dbReference type="Proteomes" id="UP000326757">
    <property type="component" value="Unassembled WGS sequence"/>
</dbReference>
<gene>
    <name evidence="2" type="ORF">EYC80_006960</name>
</gene>
<name>A0A5N6JZR1_MONLA</name>
<sequence length="134" mass="14892">MSRHVPVPVRVRVRVPVPVPVPVAIATPMPLSSLVLTLYWEKKELGAHNPKNIKEPCFTPPAPTKHSRTDVDASAPTPNHSTSTSTDHPTRPNNLHISSRRLPGRHPGDRHSTFSIPVTLHYQLLYEPARSTEL</sequence>
<protein>
    <submittedName>
        <fullName evidence="2">Uncharacterized protein</fullName>
    </submittedName>
</protein>
<proteinExistence type="predicted"/>
<organism evidence="2 3">
    <name type="scientific">Monilinia laxa</name>
    <name type="common">Brown rot fungus</name>
    <name type="synonym">Sclerotinia laxa</name>
    <dbReference type="NCBI Taxonomy" id="61186"/>
    <lineage>
        <taxon>Eukaryota</taxon>
        <taxon>Fungi</taxon>
        <taxon>Dikarya</taxon>
        <taxon>Ascomycota</taxon>
        <taxon>Pezizomycotina</taxon>
        <taxon>Leotiomycetes</taxon>
        <taxon>Helotiales</taxon>
        <taxon>Sclerotiniaceae</taxon>
        <taxon>Monilinia</taxon>
    </lineage>
</organism>
<dbReference type="EMBL" id="VIGI01000010">
    <property type="protein sequence ID" value="KAB8295013.1"/>
    <property type="molecule type" value="Genomic_DNA"/>
</dbReference>
<reference evidence="2 3" key="1">
    <citation type="submission" date="2019-06" db="EMBL/GenBank/DDBJ databases">
        <title>Genome Sequence of the Brown Rot Fungal Pathogen Monilinia laxa.</title>
        <authorList>
            <person name="De Miccolis Angelini R.M."/>
            <person name="Landi L."/>
            <person name="Abate D."/>
            <person name="Pollastro S."/>
            <person name="Romanazzi G."/>
            <person name="Faretra F."/>
        </authorList>
    </citation>
    <scope>NUCLEOTIDE SEQUENCE [LARGE SCALE GENOMIC DNA]</scope>
    <source>
        <strain evidence="2 3">Mlax316</strain>
    </source>
</reference>